<dbReference type="EMBL" id="JARYGZ010000001">
    <property type="protein sequence ID" value="MDH7639366.1"/>
    <property type="molecule type" value="Genomic_DNA"/>
</dbReference>
<dbReference type="Proteomes" id="UP001160625">
    <property type="component" value="Unassembled WGS sequence"/>
</dbReference>
<proteinExistence type="predicted"/>
<evidence type="ECO:0000256" key="1">
    <source>
        <dbReference type="SAM" id="SignalP"/>
    </source>
</evidence>
<sequence>MKWTAAIVSAAFVATMAGAQPAPPPGAWDAGAFWHGAPDGPRERIQFLQDRINRGRADGSLDHHEADRAQGELDGVRNWIRQMHWYDAGPLGPDQRARVQERLDRISRQIRWMRHDGW</sequence>
<gene>
    <name evidence="2" type="ORF">QGN17_11550</name>
</gene>
<organism evidence="2 3">
    <name type="scientific">Sphingomonas oryzagri</name>
    <dbReference type="NCBI Taxonomy" id="3042314"/>
    <lineage>
        <taxon>Bacteria</taxon>
        <taxon>Pseudomonadati</taxon>
        <taxon>Pseudomonadota</taxon>
        <taxon>Alphaproteobacteria</taxon>
        <taxon>Sphingomonadales</taxon>
        <taxon>Sphingomonadaceae</taxon>
        <taxon>Sphingomonas</taxon>
    </lineage>
</organism>
<feature type="chain" id="PRO_5046587996" evidence="1">
    <location>
        <begin position="20"/>
        <end position="118"/>
    </location>
</feature>
<accession>A0ABT6N4L0</accession>
<evidence type="ECO:0000313" key="2">
    <source>
        <dbReference type="EMBL" id="MDH7639366.1"/>
    </source>
</evidence>
<comment type="caution">
    <text evidence="2">The sequence shown here is derived from an EMBL/GenBank/DDBJ whole genome shotgun (WGS) entry which is preliminary data.</text>
</comment>
<feature type="signal peptide" evidence="1">
    <location>
        <begin position="1"/>
        <end position="19"/>
    </location>
</feature>
<keyword evidence="1" id="KW-0732">Signal</keyword>
<reference evidence="2" key="1">
    <citation type="submission" date="2023-04" db="EMBL/GenBank/DDBJ databases">
        <title>Sphingomonas sp. MAHUQ-71 isolated from rice field.</title>
        <authorList>
            <person name="Huq M.A."/>
        </authorList>
    </citation>
    <scope>NUCLEOTIDE SEQUENCE</scope>
    <source>
        <strain evidence="2">MAHUQ-71</strain>
    </source>
</reference>
<evidence type="ECO:0000313" key="3">
    <source>
        <dbReference type="Proteomes" id="UP001160625"/>
    </source>
</evidence>
<name>A0ABT6N4L0_9SPHN</name>
<protein>
    <submittedName>
        <fullName evidence="2">Uncharacterized protein</fullName>
    </submittedName>
</protein>
<dbReference type="RefSeq" id="WP_281044639.1">
    <property type="nucleotide sequence ID" value="NZ_JARYGZ010000001.1"/>
</dbReference>
<keyword evidence="3" id="KW-1185">Reference proteome</keyword>